<dbReference type="PANTHER" id="PTHR43667">
    <property type="entry name" value="CYCLOPROPANE-FATTY-ACYL-PHOSPHOLIPID SYNTHASE"/>
    <property type="match status" value="1"/>
</dbReference>
<sequence length="675" mass="77163">MNSAIIKGYVEHARLRPVEHRFRFPVYLYCFDLDELEDLDRRLPLFGYNRFRPVSLYDRRYLHDEPGSVKEKLFRFLKDRGCHDKVRHVMLITSPSYFNRVFNPVSFYYCLAEDRSPVCTVAEVNNTFGDRHLYLLTRSEEVATESRNPGSGFPIVYTAPKDFHVSPFNNMEGTYRFYISAPEGKLSIRIYLIRGGETVLKASLQGESMPLTPKNQLLTLVRYPVVPWKTVPRILGQALRLFVVKGLTFFDRPAPKSPMTIRHRGGSLMERLCKKQVMGLLHRITNGCVTVRFPGPSKSNSPVVQKVFGDASASLQANLVITDPRFYSRVVFGSDIGFGESFMEGLWTSDNPSDLIRILIRNMDTATDSQLPLAWLAHGVGRFMDRARHNTLTGSRRNIRQHYDLSNDFFALFLDETMTYSAALHGGDPQESLETAQKAKLHHLIDKAQISKDHHILEIGFGWGSFAVEAARRTGCRVTGITLSEAQHAFALQRVKEAGLEDRVTLLIKDYRQMSGRFDRIVSIEMLEAVGHKYLETFFRQCDRLLTPEGRVVLQVITVPDQRYEAYRTHEDWIQRHVFPGGHLPSLSVLSKAMTRSSQFIVEHLENIGPHYARTLKAWRERFLVNADKLAVLGFDEVFKRKWLFYLACCEAQFAERSLANLQLVLNRPGGAGTG</sequence>
<dbReference type="STRING" id="419481.SAMN05216233_109156"/>
<dbReference type="CDD" id="cd02440">
    <property type="entry name" value="AdoMet_MTases"/>
    <property type="match status" value="1"/>
</dbReference>
<name>A0A1G5G1Y6_9BACT</name>
<dbReference type="Pfam" id="PF07103">
    <property type="entry name" value="DUF1365"/>
    <property type="match status" value="1"/>
</dbReference>
<dbReference type="InterPro" id="IPR050723">
    <property type="entry name" value="CFA/CMAS"/>
</dbReference>
<evidence type="ECO:0000313" key="1">
    <source>
        <dbReference type="EMBL" id="SCY45545.1"/>
    </source>
</evidence>
<reference evidence="1 2" key="1">
    <citation type="submission" date="2016-10" db="EMBL/GenBank/DDBJ databases">
        <authorList>
            <person name="de Groot N.N."/>
        </authorList>
    </citation>
    <scope>NUCLEOTIDE SEQUENCE [LARGE SCALE GENOMIC DNA]</scope>
    <source>
        <strain evidence="1 2">AA1</strain>
    </source>
</reference>
<accession>A0A1G5G1Y6</accession>
<dbReference type="SUPFAM" id="SSF53335">
    <property type="entry name" value="S-adenosyl-L-methionine-dependent methyltransferases"/>
    <property type="match status" value="1"/>
</dbReference>
<dbReference type="PANTHER" id="PTHR43667:SF2">
    <property type="entry name" value="FATTY ACID C-METHYL TRANSFERASE"/>
    <property type="match status" value="1"/>
</dbReference>
<dbReference type="Pfam" id="PF02353">
    <property type="entry name" value="CMAS"/>
    <property type="match status" value="1"/>
</dbReference>
<dbReference type="AlphaFoldDB" id="A0A1G5G1Y6"/>
<dbReference type="Gene3D" id="3.40.50.150">
    <property type="entry name" value="Vaccinia Virus protein VP39"/>
    <property type="match status" value="1"/>
</dbReference>
<keyword evidence="2" id="KW-1185">Reference proteome</keyword>
<evidence type="ECO:0000313" key="2">
    <source>
        <dbReference type="Proteomes" id="UP000198870"/>
    </source>
</evidence>
<protein>
    <submittedName>
        <fullName evidence="1">Cyclopropane-fatty-acyl-phospholipid synthase</fullName>
    </submittedName>
</protein>
<gene>
    <name evidence="1" type="ORF">SAMN05216233_109156</name>
</gene>
<dbReference type="Proteomes" id="UP000198870">
    <property type="component" value="Unassembled WGS sequence"/>
</dbReference>
<proteinExistence type="predicted"/>
<dbReference type="InterPro" id="IPR029063">
    <property type="entry name" value="SAM-dependent_MTases_sf"/>
</dbReference>
<dbReference type="EMBL" id="FMUX01000009">
    <property type="protein sequence ID" value="SCY45545.1"/>
    <property type="molecule type" value="Genomic_DNA"/>
</dbReference>
<dbReference type="OrthoDB" id="9782855at2"/>
<dbReference type="InterPro" id="IPR010775">
    <property type="entry name" value="DUF1365"/>
</dbReference>
<dbReference type="RefSeq" id="WP_092211222.1">
    <property type="nucleotide sequence ID" value="NZ_FMUX01000009.1"/>
</dbReference>
<organism evidence="1 2">
    <name type="scientific">Desulfoluna spongiiphila</name>
    <dbReference type="NCBI Taxonomy" id="419481"/>
    <lineage>
        <taxon>Bacteria</taxon>
        <taxon>Pseudomonadati</taxon>
        <taxon>Thermodesulfobacteriota</taxon>
        <taxon>Desulfobacteria</taxon>
        <taxon>Desulfobacterales</taxon>
        <taxon>Desulfolunaceae</taxon>
        <taxon>Desulfoluna</taxon>
    </lineage>
</organism>